<feature type="signal peptide" evidence="5">
    <location>
        <begin position="1"/>
        <end position="21"/>
    </location>
</feature>
<gene>
    <name evidence="6" type="ORF">MOE73_12555</name>
</gene>
<dbReference type="GO" id="GO:0015768">
    <property type="term" value="P:maltose transport"/>
    <property type="evidence" value="ECO:0007669"/>
    <property type="project" value="TreeGrafter"/>
</dbReference>
<comment type="caution">
    <text evidence="6">The sequence shown here is derived from an EMBL/GenBank/DDBJ whole genome shotgun (WGS) entry which is preliminary data.</text>
</comment>
<dbReference type="GO" id="GO:0055085">
    <property type="term" value="P:transmembrane transport"/>
    <property type="evidence" value="ECO:0007669"/>
    <property type="project" value="InterPro"/>
</dbReference>
<dbReference type="GO" id="GO:0055052">
    <property type="term" value="C:ATP-binding cassette (ABC) transporter complex, substrate-binding subunit-containing"/>
    <property type="evidence" value="ECO:0007669"/>
    <property type="project" value="TreeGrafter"/>
</dbReference>
<dbReference type="AlphaFoldDB" id="A0AA90EXU8"/>
<dbReference type="Gene3D" id="3.40.190.10">
    <property type="entry name" value="Periplasmic binding protein-like II"/>
    <property type="match status" value="2"/>
</dbReference>
<dbReference type="EMBL" id="JALAXI010000010">
    <property type="protein sequence ID" value="MCY9280895.1"/>
    <property type="molecule type" value="Genomic_DNA"/>
</dbReference>
<dbReference type="PROSITE" id="PS01037">
    <property type="entry name" value="SBP_BACTERIAL_1"/>
    <property type="match status" value="1"/>
</dbReference>
<feature type="compositionally biased region" description="Basic and acidic residues" evidence="4">
    <location>
        <begin position="391"/>
        <end position="401"/>
    </location>
</feature>
<feature type="chain" id="PRO_5041715846" evidence="5">
    <location>
        <begin position="22"/>
        <end position="408"/>
    </location>
</feature>
<evidence type="ECO:0000256" key="1">
    <source>
        <dbReference type="ARBA" id="ARBA00008520"/>
    </source>
</evidence>
<evidence type="ECO:0000256" key="4">
    <source>
        <dbReference type="SAM" id="MobiDB-lite"/>
    </source>
</evidence>
<accession>A0AA90EXU8</accession>
<dbReference type="InterPro" id="IPR006061">
    <property type="entry name" value="SBP_1_CS"/>
</dbReference>
<name>A0AA90EXU8_9BACI</name>
<dbReference type="GO" id="GO:0042956">
    <property type="term" value="P:maltodextrin transmembrane transport"/>
    <property type="evidence" value="ECO:0007669"/>
    <property type="project" value="TreeGrafter"/>
</dbReference>
<evidence type="ECO:0000256" key="3">
    <source>
        <dbReference type="ARBA" id="ARBA00022729"/>
    </source>
</evidence>
<sequence length="408" mass="45030">MKKSSLMIICLAFLLVFSAGCKSGNDAGTGAKHAEEIKVWDYFTGKQQALYHELVEQYNRSQDRYKVVTEYIPFNEVKKQLSVGAAGNAMPDAVFLDNVDNASFAAMGVLEDLTENIDQWGQADQFYEGPLSSAVYEEKYYGIPFASNALALFYNKDLLKDAGISEPPETWSDLKKAAKKTSKGQTKGFALSAVKSEESAFQFYPFLLSSEADLKQLNSKEAASSLQFLTDLVKEGAMSKEVLNATQDDLARQFAAGQLAMMINGSWNIERLKETGHLNYGITYIPKDQTFASTLGGENIAVVKGKNTDGAWDFITWLIDPERLETLTAETGVFPPRRDLLESSSHWKTDDNLKAFIPIMEIASARGPSKDWPKISEALQTALQEALSESKTPKEALDEAAQKISALN</sequence>
<evidence type="ECO:0000256" key="5">
    <source>
        <dbReference type="SAM" id="SignalP"/>
    </source>
</evidence>
<keyword evidence="2" id="KW-0813">Transport</keyword>
<dbReference type="Pfam" id="PF13416">
    <property type="entry name" value="SBP_bac_8"/>
    <property type="match status" value="1"/>
</dbReference>
<reference evidence="6" key="1">
    <citation type="submission" date="2022-02" db="EMBL/GenBank/DDBJ databases">
        <title>Crop Bioprotection Bacillus Genome Sequencing.</title>
        <authorList>
            <person name="Dunlap C."/>
        </authorList>
    </citation>
    <scope>NUCLEOTIDE SEQUENCE</scope>
    <source>
        <strain evidence="6">T20C14</strain>
    </source>
</reference>
<comment type="similarity">
    <text evidence="1">Belongs to the bacterial solute-binding protein 1 family.</text>
</comment>
<evidence type="ECO:0000313" key="7">
    <source>
        <dbReference type="Proteomes" id="UP001066455"/>
    </source>
</evidence>
<dbReference type="RefSeq" id="WP_268303361.1">
    <property type="nucleotide sequence ID" value="NZ_JALAJD010000002.1"/>
</dbReference>
<protein>
    <submittedName>
        <fullName evidence="6">ABC transporter substrate-binding protein</fullName>
    </submittedName>
</protein>
<dbReference type="PANTHER" id="PTHR30061:SF50">
    <property type="entry name" value="MALTOSE_MALTODEXTRIN-BINDING PERIPLASMIC PROTEIN"/>
    <property type="match status" value="1"/>
</dbReference>
<dbReference type="InterPro" id="IPR006059">
    <property type="entry name" value="SBP"/>
</dbReference>
<evidence type="ECO:0000313" key="6">
    <source>
        <dbReference type="EMBL" id="MCY9280895.1"/>
    </source>
</evidence>
<evidence type="ECO:0000256" key="2">
    <source>
        <dbReference type="ARBA" id="ARBA00022448"/>
    </source>
</evidence>
<dbReference type="CDD" id="cd14748">
    <property type="entry name" value="PBP2_UgpB"/>
    <property type="match status" value="1"/>
</dbReference>
<keyword evidence="3 5" id="KW-0732">Signal</keyword>
<dbReference type="GO" id="GO:1901982">
    <property type="term" value="F:maltose binding"/>
    <property type="evidence" value="ECO:0007669"/>
    <property type="project" value="TreeGrafter"/>
</dbReference>
<proteinExistence type="inferred from homology"/>
<dbReference type="PROSITE" id="PS51257">
    <property type="entry name" value="PROKAR_LIPOPROTEIN"/>
    <property type="match status" value="1"/>
</dbReference>
<feature type="region of interest" description="Disordered" evidence="4">
    <location>
        <begin position="386"/>
        <end position="408"/>
    </location>
</feature>
<dbReference type="SUPFAM" id="SSF53850">
    <property type="entry name" value="Periplasmic binding protein-like II"/>
    <property type="match status" value="1"/>
</dbReference>
<dbReference type="Proteomes" id="UP001066455">
    <property type="component" value="Unassembled WGS sequence"/>
</dbReference>
<dbReference type="PANTHER" id="PTHR30061">
    <property type="entry name" value="MALTOSE-BINDING PERIPLASMIC PROTEIN"/>
    <property type="match status" value="1"/>
</dbReference>
<organism evidence="6 7">
    <name type="scientific">Bacillus haynesii</name>
    <dbReference type="NCBI Taxonomy" id="1925021"/>
    <lineage>
        <taxon>Bacteria</taxon>
        <taxon>Bacillati</taxon>
        <taxon>Bacillota</taxon>
        <taxon>Bacilli</taxon>
        <taxon>Bacillales</taxon>
        <taxon>Bacillaceae</taxon>
        <taxon>Bacillus</taxon>
    </lineage>
</organism>